<evidence type="ECO:0000313" key="2">
    <source>
        <dbReference type="Proteomes" id="UP001239626"/>
    </source>
</evidence>
<comment type="caution">
    <text evidence="1">The sequence shown here is derived from an EMBL/GenBank/DDBJ whole genome shotgun (WGS) entry which is preliminary data.</text>
</comment>
<dbReference type="Proteomes" id="UP001239626">
    <property type="component" value="Unassembled WGS sequence"/>
</dbReference>
<evidence type="ECO:0008006" key="3">
    <source>
        <dbReference type="Google" id="ProtNLM"/>
    </source>
</evidence>
<dbReference type="RefSeq" id="WP_307491888.1">
    <property type="nucleotide sequence ID" value="NZ_JAUSVB010000002.1"/>
</dbReference>
<accession>A0ABU0EEJ8</accession>
<protein>
    <recommendedName>
        <fullName evidence="3">Ribosomally synthesized peptide with SipW-like signal peptide</fullName>
    </recommendedName>
</protein>
<organism evidence="1 2">
    <name type="scientific">Cellulomonas humilata</name>
    <dbReference type="NCBI Taxonomy" id="144055"/>
    <lineage>
        <taxon>Bacteria</taxon>
        <taxon>Bacillati</taxon>
        <taxon>Actinomycetota</taxon>
        <taxon>Actinomycetes</taxon>
        <taxon>Micrococcales</taxon>
        <taxon>Cellulomonadaceae</taxon>
        <taxon>Cellulomonas</taxon>
    </lineage>
</organism>
<evidence type="ECO:0000313" key="1">
    <source>
        <dbReference type="EMBL" id="MDQ0373692.1"/>
    </source>
</evidence>
<gene>
    <name evidence="1" type="ORF">J2X26_002003</name>
</gene>
<keyword evidence="2" id="KW-1185">Reference proteome</keyword>
<reference evidence="1 2" key="1">
    <citation type="submission" date="2023-07" db="EMBL/GenBank/DDBJ databases">
        <title>Sorghum-associated microbial communities from plants grown in Nebraska, USA.</title>
        <authorList>
            <person name="Schachtman D."/>
        </authorList>
    </citation>
    <scope>NUCLEOTIDE SEQUENCE [LARGE SCALE GENOMIC DNA]</scope>
    <source>
        <strain evidence="1 2">BE332</strain>
    </source>
</reference>
<proteinExistence type="predicted"/>
<dbReference type="EMBL" id="JAUSVB010000002">
    <property type="protein sequence ID" value="MDQ0373692.1"/>
    <property type="molecule type" value="Genomic_DNA"/>
</dbReference>
<sequence>MSTQTAPPTAAEPSETGWWRRNRWALAALPVVLALALVAAGDRVRTLWWEQDLRVPTSAEAGTTLDFHQRVQTGTGGTLPIDVEVHLDHVGDATTLPDDLELPAGTRAVQVDLTLGADPDVVLTGCSLAVRDAAGTRYDYVSNAWGALQPVVPCVPEDTPGPWPSLGDLDDVLTDPDDPPRPATWSVSPVVVVPEGVDVADVVLWWQKPQYALLEVPSQPS</sequence>
<name>A0ABU0EEJ8_9CELL</name>